<dbReference type="Pfam" id="PF23598">
    <property type="entry name" value="LRR_14"/>
    <property type="match status" value="1"/>
</dbReference>
<gene>
    <name evidence="5" type="ORF">ALC56_11397</name>
</gene>
<evidence type="ECO:0000256" key="1">
    <source>
        <dbReference type="ARBA" id="ARBA00022614"/>
    </source>
</evidence>
<reference evidence="5 6" key="1">
    <citation type="submission" date="2016-03" db="EMBL/GenBank/DDBJ databases">
        <title>Trachymyrmex septentrionalis WGS genome.</title>
        <authorList>
            <person name="Nygaard S."/>
            <person name="Hu H."/>
            <person name="Boomsma J."/>
            <person name="Zhang G."/>
        </authorList>
    </citation>
    <scope>NUCLEOTIDE SEQUENCE [LARGE SCALE GENOMIC DNA]</scope>
    <source>
        <strain evidence="5">Tsep2-gDNA-1</strain>
        <tissue evidence="5">Whole body</tissue>
    </source>
</reference>
<dbReference type="SUPFAM" id="SSF52058">
    <property type="entry name" value="L domain-like"/>
    <property type="match status" value="1"/>
</dbReference>
<protein>
    <submittedName>
        <fullName evidence="5">CCR4-NOT transcription complex subunit 6-like protein</fullName>
    </submittedName>
</protein>
<keyword evidence="1" id="KW-0433">Leucine-rich repeat</keyword>
<dbReference type="PANTHER" id="PTHR48051">
    <property type="match status" value="1"/>
</dbReference>
<evidence type="ECO:0000313" key="5">
    <source>
        <dbReference type="EMBL" id="KYN34290.1"/>
    </source>
</evidence>
<dbReference type="AlphaFoldDB" id="A0A195F146"/>
<dbReference type="InterPro" id="IPR032675">
    <property type="entry name" value="LRR_dom_sf"/>
</dbReference>
<organism evidence="5 6">
    <name type="scientific">Trachymyrmex septentrionalis</name>
    <dbReference type="NCBI Taxonomy" id="34720"/>
    <lineage>
        <taxon>Eukaryota</taxon>
        <taxon>Metazoa</taxon>
        <taxon>Ecdysozoa</taxon>
        <taxon>Arthropoda</taxon>
        <taxon>Hexapoda</taxon>
        <taxon>Insecta</taxon>
        <taxon>Pterygota</taxon>
        <taxon>Neoptera</taxon>
        <taxon>Endopterygota</taxon>
        <taxon>Hymenoptera</taxon>
        <taxon>Apocrita</taxon>
        <taxon>Aculeata</taxon>
        <taxon>Formicoidea</taxon>
        <taxon>Formicidae</taxon>
        <taxon>Myrmicinae</taxon>
        <taxon>Trachymyrmex</taxon>
    </lineage>
</organism>
<feature type="compositionally biased region" description="Pro residues" evidence="3">
    <location>
        <begin position="366"/>
        <end position="376"/>
    </location>
</feature>
<dbReference type="PROSITE" id="PS51450">
    <property type="entry name" value="LRR"/>
    <property type="match status" value="1"/>
</dbReference>
<dbReference type="InterPro" id="IPR003591">
    <property type="entry name" value="Leu-rich_rpt_typical-subtyp"/>
</dbReference>
<dbReference type="Proteomes" id="UP000078541">
    <property type="component" value="Unassembled WGS sequence"/>
</dbReference>
<dbReference type="EMBL" id="KQ981864">
    <property type="protein sequence ID" value="KYN34290.1"/>
    <property type="molecule type" value="Genomic_DNA"/>
</dbReference>
<dbReference type="Gene3D" id="3.80.10.10">
    <property type="entry name" value="Ribonuclease Inhibitor"/>
    <property type="match status" value="1"/>
</dbReference>
<dbReference type="PANTHER" id="PTHR48051:SF1">
    <property type="entry name" value="RAS SUPPRESSOR PROTEIN 1"/>
    <property type="match status" value="1"/>
</dbReference>
<evidence type="ECO:0000256" key="2">
    <source>
        <dbReference type="ARBA" id="ARBA00022737"/>
    </source>
</evidence>
<evidence type="ECO:0000313" key="6">
    <source>
        <dbReference type="Proteomes" id="UP000078541"/>
    </source>
</evidence>
<evidence type="ECO:0000256" key="3">
    <source>
        <dbReference type="SAM" id="MobiDB-lite"/>
    </source>
</evidence>
<dbReference type="GO" id="GO:0005737">
    <property type="term" value="C:cytoplasm"/>
    <property type="evidence" value="ECO:0007669"/>
    <property type="project" value="TreeGrafter"/>
</dbReference>
<feature type="domain" description="Disease resistance R13L4/SHOC-2-like LRR" evidence="4">
    <location>
        <begin position="197"/>
        <end position="278"/>
    </location>
</feature>
<dbReference type="InterPro" id="IPR001611">
    <property type="entry name" value="Leu-rich_rpt"/>
</dbReference>
<dbReference type="InterPro" id="IPR050216">
    <property type="entry name" value="LRR_domain-containing"/>
</dbReference>
<feature type="region of interest" description="Disordered" evidence="3">
    <location>
        <begin position="361"/>
        <end position="382"/>
    </location>
</feature>
<name>A0A195F146_9HYME</name>
<dbReference type="FunFam" id="3.80.10.10:FF:000343">
    <property type="entry name" value="CCR4-NOT transcription complex subunit"/>
    <property type="match status" value="1"/>
</dbReference>
<proteinExistence type="predicted"/>
<evidence type="ECO:0000259" key="4">
    <source>
        <dbReference type="Pfam" id="PF23598"/>
    </source>
</evidence>
<keyword evidence="2" id="KW-0677">Repeat</keyword>
<dbReference type="SMART" id="SM00369">
    <property type="entry name" value="LRR_TYP"/>
    <property type="match status" value="3"/>
</dbReference>
<dbReference type="InterPro" id="IPR055414">
    <property type="entry name" value="LRR_R13L4/SHOC2-like"/>
</dbReference>
<keyword evidence="6" id="KW-1185">Reference proteome</keyword>
<dbReference type="STRING" id="34720.A0A195F146"/>
<accession>A0A195F146</accession>
<sequence length="422" mass="48059">MLNSIFKGYPVNDIHQLQNVAYPFADSMQQQRMLFACEPQPFVDITSELSHSFPPDISRPIFMIEPAPEPLCSQLHNLSFESDQNLLEMVQVTKSNKHEDKDNLKSVVKDKLNKNIKGQNRKKDEGLKLPNFVAKRHNTARKFKLEFKMSRNHKEKYENSNPRRMYTLMCPEDYQSGKKSHWSELEITGSIRNLSPNLWQMTHLTALYLNDNSLQRLPSEIGRLVNLRILDLSSNKLRSLPAELGELIYLRELLLNQNFLRVLPYELGKLFQLQVLGLQGNPLSKDVMALYGNGEPAGTNKLLTYMLDNLQVVRHAPSACRIPFLSFPCSHRAGPTGYVLVLSRVPSTRLVHFLPRAPDPRATHWAPPPPPPPPPRVLSSLGLSLTRPSKPAVKSFRERRITTSSFPLASYRRALKAADVRG</sequence>